<dbReference type="EMBL" id="JH413816">
    <property type="protein sequence ID" value="EHL31363.1"/>
    <property type="molecule type" value="Genomic_DNA"/>
</dbReference>
<accession>G9EMX1</accession>
<dbReference type="STRING" id="658187.LDG_6591"/>
<sequence length="39" mass="4618">MTPQNKKIIDATKSIVYYANRRGKAAHENLWNLYHEKTN</sequence>
<keyword evidence="2" id="KW-1185">Reference proteome</keyword>
<dbReference type="AlphaFoldDB" id="G9EMX1"/>
<dbReference type="Proteomes" id="UP000002770">
    <property type="component" value="Unassembled WGS sequence"/>
</dbReference>
<gene>
    <name evidence="1" type="ORF">LDG_6591</name>
</gene>
<dbReference type="HOGENOM" id="CLU_3312038_0_0_6"/>
<name>G9EMX1_9GAMM</name>
<organism evidence="1 2">
    <name type="scientific">Legionella drancourtii LLAP12</name>
    <dbReference type="NCBI Taxonomy" id="658187"/>
    <lineage>
        <taxon>Bacteria</taxon>
        <taxon>Pseudomonadati</taxon>
        <taxon>Pseudomonadota</taxon>
        <taxon>Gammaproteobacteria</taxon>
        <taxon>Legionellales</taxon>
        <taxon>Legionellaceae</taxon>
        <taxon>Legionella</taxon>
    </lineage>
</organism>
<evidence type="ECO:0000313" key="2">
    <source>
        <dbReference type="Proteomes" id="UP000002770"/>
    </source>
</evidence>
<protein>
    <submittedName>
        <fullName evidence="1">Uncharacterized protein</fullName>
    </submittedName>
</protein>
<reference evidence="1 2" key="1">
    <citation type="journal article" date="2011" name="BMC Genomics">
        <title>Insight into cross-talk between intra-amoebal pathogens.</title>
        <authorList>
            <person name="Gimenez G."/>
            <person name="Bertelli C."/>
            <person name="Moliner C."/>
            <person name="Robert C."/>
            <person name="Raoult D."/>
            <person name="Fournier P.E."/>
            <person name="Greub G."/>
        </authorList>
    </citation>
    <scope>NUCLEOTIDE SEQUENCE [LARGE SCALE GENOMIC DNA]</scope>
    <source>
        <strain evidence="1 2">LLAP12</strain>
    </source>
</reference>
<dbReference type="InParanoid" id="G9EMX1"/>
<evidence type="ECO:0000313" key="1">
    <source>
        <dbReference type="EMBL" id="EHL31363.1"/>
    </source>
</evidence>
<proteinExistence type="predicted"/>